<dbReference type="PROSITE" id="PS00905">
    <property type="entry name" value="GTP1_OBG"/>
    <property type="match status" value="1"/>
</dbReference>
<protein>
    <submittedName>
        <fullName evidence="5">GTPase ObgE</fullName>
    </submittedName>
</protein>
<reference evidence="5 6" key="1">
    <citation type="submission" date="2019-11" db="EMBL/GenBank/DDBJ databases">
        <title>Growth characteristics of pneumococcus vary with the chemical composition of the capsule and with environmental conditions.</title>
        <authorList>
            <person name="Tothpal A."/>
            <person name="Desobry K."/>
            <person name="Joshi S."/>
            <person name="Wyllie A.L."/>
            <person name="Weinberger D.M."/>
        </authorList>
    </citation>
    <scope>NUCLEOTIDE SEQUENCE [LARGE SCALE GENOMIC DNA]</scope>
    <source>
        <strain evidence="6">pnumococcus22F</strain>
    </source>
</reference>
<dbReference type="InterPro" id="IPR031167">
    <property type="entry name" value="G_OBG"/>
</dbReference>
<dbReference type="PRINTS" id="PR00326">
    <property type="entry name" value="GTP1OBG"/>
</dbReference>
<feature type="non-terminal residue" evidence="5">
    <location>
        <position position="1"/>
    </location>
</feature>
<evidence type="ECO:0000256" key="1">
    <source>
        <dbReference type="ARBA" id="ARBA00022741"/>
    </source>
</evidence>
<keyword evidence="2" id="KW-0460">Magnesium</keyword>
<sequence length="76" mass="8285">PKIGAYHFTTIVPNLGMVRTQSGEAFAVADLPGLIEGASQGVGLGTQFLRHIERTRVILHIIDMSASEGRDPYEDY</sequence>
<dbReference type="AlphaFoldDB" id="A0A6G2D7C3"/>
<gene>
    <name evidence="5" type="primary">obgE</name>
    <name evidence="5" type="synonym">cgtA</name>
    <name evidence="5" type="synonym">obg</name>
    <name evidence="5" type="synonym">yhbZ</name>
    <name evidence="5" type="ORF">GM539_15355</name>
</gene>
<proteinExistence type="predicted"/>
<dbReference type="InterPro" id="IPR027417">
    <property type="entry name" value="P-loop_NTPase"/>
</dbReference>
<dbReference type="PROSITE" id="PS51710">
    <property type="entry name" value="G_OBG"/>
    <property type="match status" value="1"/>
</dbReference>
<organism evidence="5 6">
    <name type="scientific">Streptococcus pneumoniae</name>
    <dbReference type="NCBI Taxonomy" id="1313"/>
    <lineage>
        <taxon>Bacteria</taxon>
        <taxon>Bacillati</taxon>
        <taxon>Bacillota</taxon>
        <taxon>Bacilli</taxon>
        <taxon>Lactobacillales</taxon>
        <taxon>Streptococcaceae</taxon>
        <taxon>Streptococcus</taxon>
    </lineage>
</organism>
<dbReference type="SUPFAM" id="SSF52540">
    <property type="entry name" value="P-loop containing nucleoside triphosphate hydrolases"/>
    <property type="match status" value="1"/>
</dbReference>
<dbReference type="InterPro" id="IPR006073">
    <property type="entry name" value="GTP-bd"/>
</dbReference>
<feature type="domain" description="OBG-type G" evidence="4">
    <location>
        <begin position="1"/>
        <end position="76"/>
    </location>
</feature>
<name>A0A6G2D7C3_STREE</name>
<dbReference type="InterPro" id="IPR006074">
    <property type="entry name" value="GTP1-OBG_CS"/>
</dbReference>
<evidence type="ECO:0000313" key="5">
    <source>
        <dbReference type="EMBL" id="MTV64703.1"/>
    </source>
</evidence>
<dbReference type="GO" id="GO:0005525">
    <property type="term" value="F:GTP binding"/>
    <property type="evidence" value="ECO:0007669"/>
    <property type="project" value="UniProtKB-KW"/>
</dbReference>
<dbReference type="GO" id="GO:0003924">
    <property type="term" value="F:GTPase activity"/>
    <property type="evidence" value="ECO:0007669"/>
    <property type="project" value="InterPro"/>
</dbReference>
<keyword evidence="1" id="KW-0547">Nucleotide-binding</keyword>
<dbReference type="PANTHER" id="PTHR11702:SF31">
    <property type="entry name" value="MITOCHONDRIAL RIBOSOME-ASSOCIATED GTPASE 2"/>
    <property type="match status" value="1"/>
</dbReference>
<dbReference type="Pfam" id="PF01926">
    <property type="entry name" value="MMR_HSR1"/>
    <property type="match status" value="1"/>
</dbReference>
<evidence type="ECO:0000256" key="2">
    <source>
        <dbReference type="ARBA" id="ARBA00022842"/>
    </source>
</evidence>
<comment type="caution">
    <text evidence="5">The sequence shown here is derived from an EMBL/GenBank/DDBJ whole genome shotgun (WGS) entry which is preliminary data.</text>
</comment>
<dbReference type="Gene3D" id="3.40.50.300">
    <property type="entry name" value="P-loop containing nucleotide triphosphate hydrolases"/>
    <property type="match status" value="1"/>
</dbReference>
<evidence type="ECO:0000259" key="4">
    <source>
        <dbReference type="PROSITE" id="PS51710"/>
    </source>
</evidence>
<evidence type="ECO:0000313" key="6">
    <source>
        <dbReference type="Proteomes" id="UP000474228"/>
    </source>
</evidence>
<accession>A0A6G2D7C3</accession>
<dbReference type="InterPro" id="IPR045086">
    <property type="entry name" value="OBG_GTPase"/>
</dbReference>
<dbReference type="RefSeq" id="WP_196301580.1">
    <property type="nucleotide sequence ID" value="NZ_WNHJ01001258.1"/>
</dbReference>
<dbReference type="Proteomes" id="UP000474228">
    <property type="component" value="Unassembled WGS sequence"/>
</dbReference>
<feature type="non-terminal residue" evidence="5">
    <location>
        <position position="76"/>
    </location>
</feature>
<keyword evidence="3" id="KW-0342">GTP-binding</keyword>
<dbReference type="EMBL" id="WNHJ01001258">
    <property type="protein sequence ID" value="MTV64703.1"/>
    <property type="molecule type" value="Genomic_DNA"/>
</dbReference>
<evidence type="ECO:0000256" key="3">
    <source>
        <dbReference type="ARBA" id="ARBA00023134"/>
    </source>
</evidence>
<dbReference type="PANTHER" id="PTHR11702">
    <property type="entry name" value="DEVELOPMENTALLY REGULATED GTP-BINDING PROTEIN-RELATED"/>
    <property type="match status" value="1"/>
</dbReference>